<feature type="domain" description="Knr4/Smi1-like" evidence="1">
    <location>
        <begin position="48"/>
        <end position="176"/>
    </location>
</feature>
<dbReference type="EMBL" id="JADEYP010000013">
    <property type="protein sequence ID" value="MCA5005207.1"/>
    <property type="molecule type" value="Genomic_DNA"/>
</dbReference>
<proteinExistence type="predicted"/>
<dbReference type="Gene3D" id="3.40.1580.10">
    <property type="entry name" value="SMI1/KNR4-like"/>
    <property type="match status" value="1"/>
</dbReference>
<evidence type="ECO:0000313" key="2">
    <source>
        <dbReference type="EMBL" id="MCA5005207.1"/>
    </source>
</evidence>
<name>A0ABS7Z6I7_9SPHI</name>
<gene>
    <name evidence="2" type="ORF">IPZ78_08585</name>
</gene>
<dbReference type="InterPro" id="IPR018958">
    <property type="entry name" value="Knr4/Smi1-like_dom"/>
</dbReference>
<dbReference type="SMART" id="SM00860">
    <property type="entry name" value="SMI1_KNR4"/>
    <property type="match status" value="1"/>
</dbReference>
<evidence type="ECO:0000313" key="3">
    <source>
        <dbReference type="Proteomes" id="UP001165302"/>
    </source>
</evidence>
<evidence type="ECO:0000259" key="1">
    <source>
        <dbReference type="SMART" id="SM00860"/>
    </source>
</evidence>
<organism evidence="2 3">
    <name type="scientific">Sphingobacterium bovistauri</name>
    <dbReference type="NCBI Taxonomy" id="2781959"/>
    <lineage>
        <taxon>Bacteria</taxon>
        <taxon>Pseudomonadati</taxon>
        <taxon>Bacteroidota</taxon>
        <taxon>Sphingobacteriia</taxon>
        <taxon>Sphingobacteriales</taxon>
        <taxon>Sphingobacteriaceae</taxon>
        <taxon>Sphingobacterium</taxon>
    </lineage>
</organism>
<dbReference type="RefSeq" id="WP_225552718.1">
    <property type="nucleotide sequence ID" value="NZ_JADEYP010000013.1"/>
</dbReference>
<keyword evidence="3" id="KW-1185">Reference proteome</keyword>
<accession>A0ABS7Z6I7</accession>
<sequence length="186" mass="21836">MKATTVFIKSIETLKSWITNGKVVLETKKWKDGLEITASEELNFKVERISNVELEEIKSYTNHSLPESYYHFLQEIGAGSFFFSKYIDGFDMYNLAQLKEYNTLFQQEIEDCEEEVKDQFIIIGSHLCMGDWMGFCTTKKEEKNFDVYCHEYPIDDYVATSDELNSWRTFEEWLIKAVETKGSETL</sequence>
<dbReference type="SUPFAM" id="SSF160631">
    <property type="entry name" value="SMI1/KNR4-like"/>
    <property type="match status" value="1"/>
</dbReference>
<dbReference type="Pfam" id="PF09346">
    <property type="entry name" value="SMI1_KNR4"/>
    <property type="match status" value="1"/>
</dbReference>
<dbReference type="Proteomes" id="UP001165302">
    <property type="component" value="Unassembled WGS sequence"/>
</dbReference>
<comment type="caution">
    <text evidence="2">The sequence shown here is derived from an EMBL/GenBank/DDBJ whole genome shotgun (WGS) entry which is preliminary data.</text>
</comment>
<dbReference type="InterPro" id="IPR037883">
    <property type="entry name" value="Knr4/Smi1-like_sf"/>
</dbReference>
<protein>
    <submittedName>
        <fullName evidence="2">SMI1/KNR4 family protein</fullName>
    </submittedName>
</protein>
<reference evidence="2" key="1">
    <citation type="submission" date="2020-10" db="EMBL/GenBank/DDBJ databases">
        <authorList>
            <person name="Lu T."/>
            <person name="Wang Q."/>
            <person name="Han X."/>
        </authorList>
    </citation>
    <scope>NUCLEOTIDE SEQUENCE</scope>
    <source>
        <strain evidence="2">WQ 366</strain>
    </source>
</reference>